<dbReference type="EMBL" id="GBRH01158956">
    <property type="protein sequence ID" value="JAE38940.1"/>
    <property type="molecule type" value="Transcribed_RNA"/>
</dbReference>
<organism evidence="2">
    <name type="scientific">Arundo donax</name>
    <name type="common">Giant reed</name>
    <name type="synonym">Donax arundinaceus</name>
    <dbReference type="NCBI Taxonomy" id="35708"/>
    <lineage>
        <taxon>Eukaryota</taxon>
        <taxon>Viridiplantae</taxon>
        <taxon>Streptophyta</taxon>
        <taxon>Embryophyta</taxon>
        <taxon>Tracheophyta</taxon>
        <taxon>Spermatophyta</taxon>
        <taxon>Magnoliopsida</taxon>
        <taxon>Liliopsida</taxon>
        <taxon>Poales</taxon>
        <taxon>Poaceae</taxon>
        <taxon>PACMAD clade</taxon>
        <taxon>Arundinoideae</taxon>
        <taxon>Arundineae</taxon>
        <taxon>Arundo</taxon>
    </lineage>
</organism>
<reference evidence="2" key="1">
    <citation type="submission" date="2014-09" db="EMBL/GenBank/DDBJ databases">
        <authorList>
            <person name="Magalhaes I.L.F."/>
            <person name="Oliveira U."/>
            <person name="Santos F.R."/>
            <person name="Vidigal T.H.D.A."/>
            <person name="Brescovit A.D."/>
            <person name="Santos A.J."/>
        </authorList>
    </citation>
    <scope>NUCLEOTIDE SEQUENCE</scope>
    <source>
        <tissue evidence="2">Shoot tissue taken approximately 20 cm above the soil surface</tissue>
    </source>
</reference>
<name>A0A0A9HP52_ARUDO</name>
<sequence length="147" mass="15883">MRTRRAREPPSPAGQEVTPKRPGEGKARMAAQERGCLLPLSIFHLPVPPPLSAISATTKLGCCCCPTIPGPPRVHRAGRNLRRALVSEPHLFFLAPPRRTGLPADTRARRPTWSPRATLRPRSGPRPPWGGSRACGGAGAPLGRCRR</sequence>
<feature type="region of interest" description="Disordered" evidence="1">
    <location>
        <begin position="1"/>
        <end position="30"/>
    </location>
</feature>
<evidence type="ECO:0000256" key="1">
    <source>
        <dbReference type="SAM" id="MobiDB-lite"/>
    </source>
</evidence>
<dbReference type="AlphaFoldDB" id="A0A0A9HP52"/>
<feature type="region of interest" description="Disordered" evidence="1">
    <location>
        <begin position="97"/>
        <end position="147"/>
    </location>
</feature>
<feature type="compositionally biased region" description="Basic and acidic residues" evidence="1">
    <location>
        <begin position="18"/>
        <end position="27"/>
    </location>
</feature>
<evidence type="ECO:0000313" key="2">
    <source>
        <dbReference type="EMBL" id="JAE38940.1"/>
    </source>
</evidence>
<reference evidence="2" key="2">
    <citation type="journal article" date="2015" name="Data Brief">
        <title>Shoot transcriptome of the giant reed, Arundo donax.</title>
        <authorList>
            <person name="Barrero R.A."/>
            <person name="Guerrero F.D."/>
            <person name="Moolhuijzen P."/>
            <person name="Goolsby J.A."/>
            <person name="Tidwell J."/>
            <person name="Bellgard S.E."/>
            <person name="Bellgard M.I."/>
        </authorList>
    </citation>
    <scope>NUCLEOTIDE SEQUENCE</scope>
    <source>
        <tissue evidence="2">Shoot tissue taken approximately 20 cm above the soil surface</tissue>
    </source>
</reference>
<protein>
    <submittedName>
        <fullName evidence="2">Uncharacterized protein</fullName>
    </submittedName>
</protein>
<accession>A0A0A9HP52</accession>
<proteinExistence type="predicted"/>